<dbReference type="InterPro" id="IPR003785">
    <property type="entry name" value="Creatininase/forma_Hydrolase"/>
</dbReference>
<comment type="cofactor">
    <cofactor evidence="1">
        <name>Zn(2+)</name>
        <dbReference type="ChEBI" id="CHEBI:29105"/>
    </cofactor>
</comment>
<gene>
    <name evidence="6" type="ORF">C0197_02355</name>
</gene>
<dbReference type="InterPro" id="IPR024087">
    <property type="entry name" value="Creatininase-like_sf"/>
</dbReference>
<evidence type="ECO:0000256" key="5">
    <source>
        <dbReference type="ARBA" id="ARBA00024029"/>
    </source>
</evidence>
<dbReference type="PANTHER" id="PTHR35005">
    <property type="entry name" value="3-DEHYDRO-SCYLLO-INOSOSE HYDROLASE"/>
    <property type="match status" value="1"/>
</dbReference>
<dbReference type="GO" id="GO:0016811">
    <property type="term" value="F:hydrolase activity, acting on carbon-nitrogen (but not peptide) bonds, in linear amides"/>
    <property type="evidence" value="ECO:0007669"/>
    <property type="project" value="TreeGrafter"/>
</dbReference>
<dbReference type="EMBL" id="PNIE01000031">
    <property type="protein sequence ID" value="PMP63561.1"/>
    <property type="molecule type" value="Genomic_DNA"/>
</dbReference>
<accession>A0A2N7PK92</accession>
<protein>
    <submittedName>
        <fullName evidence="6">Creatininase</fullName>
    </submittedName>
</protein>
<dbReference type="AlphaFoldDB" id="A0A2N7PK92"/>
<organism evidence="6 7">
    <name type="scientific">Caldimicrobium thiodismutans</name>
    <dbReference type="NCBI Taxonomy" id="1653476"/>
    <lineage>
        <taxon>Bacteria</taxon>
        <taxon>Pseudomonadati</taxon>
        <taxon>Thermodesulfobacteriota</taxon>
        <taxon>Thermodesulfobacteria</taxon>
        <taxon>Thermodesulfobacteriales</taxon>
        <taxon>Thermodesulfobacteriaceae</taxon>
        <taxon>Caldimicrobium</taxon>
    </lineage>
</organism>
<comment type="caution">
    <text evidence="6">The sequence shown here is derived from an EMBL/GenBank/DDBJ whole genome shotgun (WGS) entry which is preliminary data.</text>
</comment>
<evidence type="ECO:0000256" key="2">
    <source>
        <dbReference type="ARBA" id="ARBA00022723"/>
    </source>
</evidence>
<dbReference type="SUPFAM" id="SSF102215">
    <property type="entry name" value="Creatininase"/>
    <property type="match status" value="1"/>
</dbReference>
<dbReference type="Proteomes" id="UP000235731">
    <property type="component" value="Unassembled WGS sequence"/>
</dbReference>
<keyword evidence="3" id="KW-0378">Hydrolase</keyword>
<reference evidence="6 7" key="1">
    <citation type="submission" date="2018-01" db="EMBL/GenBank/DDBJ databases">
        <title>Metagenomic assembled genomes from two thermal pools in the Uzon Caldera, Kamchatka, Russia.</title>
        <authorList>
            <person name="Wilkins L."/>
            <person name="Ettinger C."/>
        </authorList>
    </citation>
    <scope>NUCLEOTIDE SEQUENCE [LARGE SCALE GENOMIC DNA]</scope>
    <source>
        <strain evidence="6">ZAV-15</strain>
    </source>
</reference>
<dbReference type="PANTHER" id="PTHR35005:SF1">
    <property type="entry name" value="2-AMINO-5-FORMYLAMINO-6-RIBOSYLAMINOPYRIMIDIN-4(3H)-ONE 5'-MONOPHOSPHATE DEFORMYLASE"/>
    <property type="match status" value="1"/>
</dbReference>
<proteinExistence type="inferred from homology"/>
<evidence type="ECO:0000313" key="6">
    <source>
        <dbReference type="EMBL" id="PMP63561.1"/>
    </source>
</evidence>
<keyword evidence="4" id="KW-0862">Zinc</keyword>
<dbReference type="GO" id="GO:0009231">
    <property type="term" value="P:riboflavin biosynthetic process"/>
    <property type="evidence" value="ECO:0007669"/>
    <property type="project" value="TreeGrafter"/>
</dbReference>
<evidence type="ECO:0000256" key="4">
    <source>
        <dbReference type="ARBA" id="ARBA00022833"/>
    </source>
</evidence>
<comment type="similarity">
    <text evidence="5">Belongs to the creatininase superfamily.</text>
</comment>
<sequence>MQIEELTSEEFKNLRETIKSVIIPIGSIEAHGPHLPLGTDLFTIYEISKRLIKDVKIFLSPPIYFGLCRSTKNLPGTITLRGESLKILLLDLFESFYFQGLRNFIVLSGHAGGTHNAYLIDAAETFLEKYEEARFLVADIIKLLKDILKELGIPEEDSHAGEWETSLMLYLKNELVRDLSLAFEDYPQFPKFWVVREKEKYWPSGIWGNPLKASKEKGKLLSERLLQKLKTLLLDFIG</sequence>
<evidence type="ECO:0000256" key="3">
    <source>
        <dbReference type="ARBA" id="ARBA00022801"/>
    </source>
</evidence>
<evidence type="ECO:0000256" key="1">
    <source>
        <dbReference type="ARBA" id="ARBA00001947"/>
    </source>
</evidence>
<evidence type="ECO:0000313" key="7">
    <source>
        <dbReference type="Proteomes" id="UP000235731"/>
    </source>
</evidence>
<name>A0A2N7PK92_9BACT</name>
<dbReference type="GO" id="GO:0046872">
    <property type="term" value="F:metal ion binding"/>
    <property type="evidence" value="ECO:0007669"/>
    <property type="project" value="UniProtKB-KW"/>
</dbReference>
<dbReference type="Gene3D" id="3.40.50.10310">
    <property type="entry name" value="Creatininase"/>
    <property type="match status" value="1"/>
</dbReference>
<dbReference type="Pfam" id="PF02633">
    <property type="entry name" value="Creatininase"/>
    <property type="match status" value="1"/>
</dbReference>
<keyword evidence="2" id="KW-0479">Metal-binding</keyword>